<dbReference type="AlphaFoldDB" id="A0AAD1BJR9"/>
<name>A0AAD1BJR9_PREIN</name>
<protein>
    <submittedName>
        <fullName evidence="1">Uncharacterized protein</fullName>
    </submittedName>
</protein>
<dbReference type="EMBL" id="AP014926">
    <property type="protein sequence ID" value="BAR96939.1"/>
    <property type="molecule type" value="Genomic_DNA"/>
</dbReference>
<accession>A0AAD1BJR9</accession>
<gene>
    <name evidence="1" type="ORF">PI172_2211</name>
</gene>
<proteinExistence type="predicted"/>
<organism evidence="1 2">
    <name type="scientific">Prevotella intermedia</name>
    <dbReference type="NCBI Taxonomy" id="28131"/>
    <lineage>
        <taxon>Bacteria</taxon>
        <taxon>Pseudomonadati</taxon>
        <taxon>Bacteroidota</taxon>
        <taxon>Bacteroidia</taxon>
        <taxon>Bacteroidales</taxon>
        <taxon>Prevotellaceae</taxon>
        <taxon>Prevotella</taxon>
    </lineage>
</organism>
<sequence length="119" mass="13462">MVRIALGKQRLAIRCMELGISIVISRTTLRLCSSMRIMTSVTLSAETPLTRAMSVPFPPRQERSVTIVYSSPLPRAVSSMQILAPMFSGKIIHWSAWLSCSQPRKPLRWSFYCFSKVLD</sequence>
<dbReference type="Proteomes" id="UP000067008">
    <property type="component" value="Chromosome 1"/>
</dbReference>
<evidence type="ECO:0000313" key="1">
    <source>
        <dbReference type="EMBL" id="BAR96939.1"/>
    </source>
</evidence>
<evidence type="ECO:0000313" key="2">
    <source>
        <dbReference type="Proteomes" id="UP000067008"/>
    </source>
</evidence>
<reference evidence="1 2" key="1">
    <citation type="submission" date="2015-07" db="EMBL/GenBank/DDBJ databases">
        <title>Complete genome sequence of Prevotella intermedia strain 17-2.</title>
        <authorList>
            <person name="Nambu T."/>
        </authorList>
    </citation>
    <scope>NUCLEOTIDE SEQUENCE [LARGE SCALE GENOMIC DNA]</scope>
    <source>
        <strain evidence="1 2">17-2</strain>
    </source>
</reference>